<evidence type="ECO:0000313" key="2">
    <source>
        <dbReference type="Proteomes" id="UP000237438"/>
    </source>
</evidence>
<dbReference type="EMBL" id="PEDP01002168">
    <property type="protein sequence ID" value="POS82863.1"/>
    <property type="molecule type" value="Genomic_DNA"/>
</dbReference>
<gene>
    <name evidence="1" type="ORF">EPUL_005428</name>
</gene>
<dbReference type="AlphaFoldDB" id="A0A2S4PLI1"/>
<evidence type="ECO:0000313" key="1">
    <source>
        <dbReference type="EMBL" id="POS82863.1"/>
    </source>
</evidence>
<reference evidence="1 2" key="1">
    <citation type="submission" date="2017-10" db="EMBL/GenBank/DDBJ databases">
        <title>Development of genomic resources for the powdery mildew, Erysiphe pulchra.</title>
        <authorList>
            <person name="Wadl P.A."/>
            <person name="Mack B.M."/>
            <person name="Moore G."/>
            <person name="Beltz S.B."/>
        </authorList>
    </citation>
    <scope>NUCLEOTIDE SEQUENCE [LARGE SCALE GENOMIC DNA]</scope>
    <source>
        <strain evidence="1">Cflorida</strain>
    </source>
</reference>
<dbReference type="STRING" id="225359.A0A2S4PLI1"/>
<comment type="caution">
    <text evidence="1">The sequence shown here is derived from an EMBL/GenBank/DDBJ whole genome shotgun (WGS) entry which is preliminary data.</text>
</comment>
<organism evidence="1 2">
    <name type="scientific">Erysiphe pulchra</name>
    <dbReference type="NCBI Taxonomy" id="225359"/>
    <lineage>
        <taxon>Eukaryota</taxon>
        <taxon>Fungi</taxon>
        <taxon>Dikarya</taxon>
        <taxon>Ascomycota</taxon>
        <taxon>Pezizomycotina</taxon>
        <taxon>Leotiomycetes</taxon>
        <taxon>Erysiphales</taxon>
        <taxon>Erysiphaceae</taxon>
        <taxon>Erysiphe</taxon>
    </lineage>
</organism>
<sequence>MQPGNSERLKSLSIAPNEFHSIDQNFFALNHAYTAANLAFNRAQVQKVCVEGEFLPDLNSQTTDSKSYHLPTDNESLDISRQKSVRFSGANAVRPRKSMKSKRLNLTQYDSALVPTTSILNRSNSTNEFSSRGLLASDRTSQLKTITKSLTAADTYDEYYTNEQDLPSNPSSYRRIQKSKSMFCPVRTKGFSYLNRSIEISQDQSPSLSNSRSLQAHFPQTALKVSRSTDYLWPKWRRSESHDSALKQARDRFLHDMRQQKLREKPSLLSCSKLQRIEKNLRNSLRSFSTDEEFPEDFPEYTPRYKVKDSILRDFAIKASKSVRSKFKKTFGLSSTDDPGKIPPQQVDDHIRTFDQDLRTDHEAIVFASTLDRKSPFNVPSSTCELGSNSFIKSCIASTNSKETDSLCENSRATSWNTTITNTINSKDELGILSEVNQCLNIVKKKDNQIASVSSIKKENLVDHKLQNPIVYPESAAVSSARVYSALMRRLGTKNPENFFEVNQKTGNKSLLLQGCYGKASPPHSEIQEIRALSNIKCVPTDNRSGGDACFSGLDFKNIDSDDSQNSKKLKNSDKFYGSEACFQIKDEDSNDGSNSGRNFTTVKDHLRVKNSQIKVRPSIKAVNRSYREPSSLFKDLPEKFNNVAKETGPEEVCSKSCGAKILREKKSTFFSGGTIVLSKATSPFRRAMYESACKPHQASSSRPHRCEIRTPETTDSESIYSRSTSGHVREMNASTISLVLKRDKEKGEQSLTGGDAIIIERSIYTPKVSKRSRHQYISPINSSEWKAWMSSEVAKLNYGKENVQFTTNPDYTSPSSSTPRSIYSSHVREDTQINTEDFHMLHRKISNVSLQSIGLLLQQKPKIRKAIPSKLVLKEHAANFPKESSESIEPDSSSLTTVSPLTPVFPLRTIQSKNSNKSINSVNASSSSNRCPNKLIQDPLLKHIKSKTSLKDIRPNHNTLNFENLILHERSRNKEQRDLILSTKGDDKGKFTTSIKPRFRCGPEFGSVNTIKAENHHNYEPDWWTVEGMTNHERLNNNNNNKIDLETIGSKKMVEMFLSSRRKRIASSSCDDTIGAGSSVFL</sequence>
<dbReference type="OrthoDB" id="206201at2759"/>
<proteinExistence type="predicted"/>
<keyword evidence="2" id="KW-1185">Reference proteome</keyword>
<accession>A0A2S4PLI1</accession>
<dbReference type="Proteomes" id="UP000237438">
    <property type="component" value="Unassembled WGS sequence"/>
</dbReference>
<protein>
    <submittedName>
        <fullName evidence="1">Uncharacterized protein</fullName>
    </submittedName>
</protein>
<name>A0A2S4PLI1_9PEZI</name>